<dbReference type="GO" id="GO:0046540">
    <property type="term" value="C:U4/U6 x U5 tri-snRNP complex"/>
    <property type="evidence" value="ECO:0007669"/>
    <property type="project" value="InterPro"/>
</dbReference>
<dbReference type="Pfam" id="PF19252">
    <property type="entry name" value="HIND"/>
    <property type="match status" value="1"/>
</dbReference>
<feature type="compositionally biased region" description="Basic and acidic residues" evidence="6">
    <location>
        <begin position="52"/>
        <end position="69"/>
    </location>
</feature>
<keyword evidence="3" id="KW-0507">mRNA processing</keyword>
<evidence type="ECO:0000256" key="3">
    <source>
        <dbReference type="ARBA" id="ARBA00022664"/>
    </source>
</evidence>
<feature type="compositionally biased region" description="Polar residues" evidence="6">
    <location>
        <begin position="306"/>
        <end position="315"/>
    </location>
</feature>
<protein>
    <submittedName>
        <fullName evidence="7">DNA binding protein SART-1</fullName>
    </submittedName>
</protein>
<comment type="similarity">
    <text evidence="2">Belongs to the SNU66/SART1 family.</text>
</comment>
<evidence type="ECO:0000313" key="7">
    <source>
        <dbReference type="EMBL" id="CCG81302.1"/>
    </source>
</evidence>
<feature type="compositionally biased region" description="Basic residues" evidence="6">
    <location>
        <begin position="282"/>
        <end position="293"/>
    </location>
</feature>
<feature type="compositionally biased region" description="Polar residues" evidence="6">
    <location>
        <begin position="265"/>
        <end position="275"/>
    </location>
</feature>
<comment type="subcellular location">
    <subcellularLocation>
        <location evidence="1">Nucleus</location>
    </subcellularLocation>
</comment>
<evidence type="ECO:0000256" key="5">
    <source>
        <dbReference type="ARBA" id="ARBA00023242"/>
    </source>
</evidence>
<dbReference type="GO" id="GO:0000481">
    <property type="term" value="P:maturation of 5S rRNA"/>
    <property type="evidence" value="ECO:0007669"/>
    <property type="project" value="TreeGrafter"/>
</dbReference>
<proteinExistence type="inferred from homology"/>
<dbReference type="PANTHER" id="PTHR14152">
    <property type="entry name" value="SQUAMOUS CELL CARCINOMA ANTIGEN RECOGNISED BY CYTOTOXIC T LYMPHOCYTES"/>
    <property type="match status" value="1"/>
</dbReference>
<dbReference type="OrthoDB" id="5583at2759"/>
<dbReference type="EMBL" id="CAHR02000034">
    <property type="protein sequence ID" value="CCG81302.1"/>
    <property type="molecule type" value="Genomic_DNA"/>
</dbReference>
<dbReference type="PANTHER" id="PTHR14152:SF5">
    <property type="entry name" value="U4_U6.U5 TRI-SNRNP-ASSOCIATED PROTEIN 1"/>
    <property type="match status" value="1"/>
</dbReference>
<feature type="region of interest" description="Disordered" evidence="6">
    <location>
        <begin position="184"/>
        <end position="213"/>
    </location>
</feature>
<feature type="region of interest" description="Disordered" evidence="6">
    <location>
        <begin position="263"/>
        <end position="323"/>
    </location>
</feature>
<dbReference type="GO" id="GO:0045292">
    <property type="term" value="P:mRNA cis splicing, via spliceosome"/>
    <property type="evidence" value="ECO:0007669"/>
    <property type="project" value="TreeGrafter"/>
</dbReference>
<dbReference type="eggNOG" id="KOG2217">
    <property type="taxonomic scope" value="Eukaryota"/>
</dbReference>
<dbReference type="Pfam" id="PF03343">
    <property type="entry name" value="SART-1"/>
    <property type="match status" value="1"/>
</dbReference>
<sequence>MADDEGLSIEETNKLRLSLGLKPLKVKDGDQKDGSPAITGTIDQDQVASDNFRQRRAQEDKDRKAREAAERLRKVKERVEREKQIKGKTLADESEDEDTLDWIRRTKTAVKKEPEMVRQHDVPQPALEYTAQNLDGLRVGHDVGDFENGGETVLTLRDSGVLDDDAQDELVNVEINEQQALKDKLQRKKRKSVYTSYDDEDEEQDVNDGTQSRKILARYDEDVDAGPKRKAGFAINSVAEQKTQTIPAGHGETMVNGRVRISLDDLSTTQPTSSDYAEPVKMRKPKKKKPLRKARSEALPGAESMASETPTNSATDDPVLDNFVDDDDLQASLAKQRRLAAQARAQKRKLMDPDQIALLRPVAEEAELHEGHGGLVLDETTEFTRGLQDIKLLEPKIKREPSTDANSTPAEVGDEEMTDVAQVKEEVTEAEISTTGIEDEATFDQGVGAAMAMLRQKGVLKQSDPQDSSAKQTQEAWLAKNKKILVNLEMERRRVREELRNSPKYRNMSVREREALAASENRRLDAIEARAAQERFKDYKPNVEIKYVDDFGRNMTQKEAFKHLSHQFHGKDSGSGKTAKKLAQIEKEKALEQRSLFK</sequence>
<reference evidence="7 8" key="1">
    <citation type="journal article" date="2013" name="MBio">
        <title>Genome sequencing of the plant pathogen Taphrina deformans, the causal agent of peach leaf curl.</title>
        <authorList>
            <person name="Cisse O.H."/>
            <person name="Almeida J.M.G.C.F."/>
            <person name="Fonseca A."/>
            <person name="Kumar A.A."/>
            <person name="Salojaervi J."/>
            <person name="Overmyer K."/>
            <person name="Hauser P.M."/>
            <person name="Pagni M."/>
        </authorList>
    </citation>
    <scope>NUCLEOTIDE SEQUENCE [LARGE SCALE GENOMIC DNA]</scope>
    <source>
        <strain evidence="8">PYCC 5710 / ATCC 11124 / CBS 356.35 / IMI 108563 / JCM 9778 / NBRC 8474</strain>
    </source>
</reference>
<dbReference type="AlphaFoldDB" id="R4XAI7"/>
<dbReference type="InterPro" id="IPR045347">
    <property type="entry name" value="HIND"/>
</dbReference>
<feature type="region of interest" description="Disordered" evidence="6">
    <location>
        <begin position="23"/>
        <end position="69"/>
    </location>
</feature>
<keyword evidence="4" id="KW-0508">mRNA splicing</keyword>
<gene>
    <name evidence="7" type="ORF">TAPDE_001042</name>
</gene>
<dbReference type="InterPro" id="IPR005011">
    <property type="entry name" value="SNU66/SART1"/>
</dbReference>
<dbReference type="VEuPathDB" id="FungiDB:TAPDE_001042"/>
<keyword evidence="8" id="KW-1185">Reference proteome</keyword>
<name>R4XAI7_TAPDE</name>
<feature type="compositionally biased region" description="Polar residues" evidence="6">
    <location>
        <begin position="41"/>
        <end position="51"/>
    </location>
</feature>
<organism evidence="7 8">
    <name type="scientific">Taphrina deformans (strain PYCC 5710 / ATCC 11124 / CBS 356.35 / IMI 108563 / JCM 9778 / NBRC 8474)</name>
    <name type="common">Peach leaf curl fungus</name>
    <name type="synonym">Lalaria deformans</name>
    <dbReference type="NCBI Taxonomy" id="1097556"/>
    <lineage>
        <taxon>Eukaryota</taxon>
        <taxon>Fungi</taxon>
        <taxon>Dikarya</taxon>
        <taxon>Ascomycota</taxon>
        <taxon>Taphrinomycotina</taxon>
        <taxon>Taphrinomycetes</taxon>
        <taxon>Taphrinales</taxon>
        <taxon>Taphrinaceae</taxon>
        <taxon>Taphrina</taxon>
    </lineage>
</organism>
<evidence type="ECO:0000256" key="1">
    <source>
        <dbReference type="ARBA" id="ARBA00004123"/>
    </source>
</evidence>
<evidence type="ECO:0000256" key="4">
    <source>
        <dbReference type="ARBA" id="ARBA00023187"/>
    </source>
</evidence>
<dbReference type="STRING" id="1097556.R4XAI7"/>
<evidence type="ECO:0000256" key="6">
    <source>
        <dbReference type="SAM" id="MobiDB-lite"/>
    </source>
</evidence>
<keyword evidence="5" id="KW-0539">Nucleus</keyword>
<comment type="caution">
    <text evidence="7">The sequence shown here is derived from an EMBL/GenBank/DDBJ whole genome shotgun (WGS) entry which is preliminary data.</text>
</comment>
<dbReference type="Proteomes" id="UP000013776">
    <property type="component" value="Unassembled WGS sequence"/>
</dbReference>
<accession>R4XAI7</accession>
<feature type="compositionally biased region" description="Acidic residues" evidence="6">
    <location>
        <begin position="197"/>
        <end position="206"/>
    </location>
</feature>
<evidence type="ECO:0000256" key="2">
    <source>
        <dbReference type="ARBA" id="ARBA00006076"/>
    </source>
</evidence>
<evidence type="ECO:0000313" key="8">
    <source>
        <dbReference type="Proteomes" id="UP000013776"/>
    </source>
</evidence>